<dbReference type="InterPro" id="IPR001789">
    <property type="entry name" value="Sig_transdc_resp-reg_receiver"/>
</dbReference>
<name>A0A1V9F919_9BACT</name>
<keyword evidence="4" id="KW-1185">Reference proteome</keyword>
<gene>
    <name evidence="3" type="ORF">A4R26_27375</name>
</gene>
<dbReference type="Gene3D" id="3.40.50.2300">
    <property type="match status" value="1"/>
</dbReference>
<dbReference type="STRING" id="550983.A4R26_27375"/>
<evidence type="ECO:0000259" key="2">
    <source>
        <dbReference type="PROSITE" id="PS50110"/>
    </source>
</evidence>
<dbReference type="Proteomes" id="UP000192276">
    <property type="component" value="Unassembled WGS sequence"/>
</dbReference>
<feature type="domain" description="Response regulatory" evidence="2">
    <location>
        <begin position="5"/>
        <end position="113"/>
    </location>
</feature>
<evidence type="ECO:0000313" key="3">
    <source>
        <dbReference type="EMBL" id="OQP54716.1"/>
    </source>
</evidence>
<dbReference type="SUPFAM" id="SSF52172">
    <property type="entry name" value="CheY-like"/>
    <property type="match status" value="1"/>
</dbReference>
<protein>
    <recommendedName>
        <fullName evidence="2">Response regulatory domain-containing protein</fullName>
    </recommendedName>
</protein>
<accession>A0A1V9F919</accession>
<proteinExistence type="predicted"/>
<dbReference type="OrthoDB" id="663612at2"/>
<dbReference type="RefSeq" id="WP_081169228.1">
    <property type="nucleotide sequence ID" value="NZ_LWBP01000206.1"/>
</dbReference>
<feature type="modified residue" description="4-aspartylphosphate" evidence="1">
    <location>
        <position position="54"/>
    </location>
</feature>
<dbReference type="EMBL" id="LWBP01000206">
    <property type="protein sequence ID" value="OQP54716.1"/>
    <property type="molecule type" value="Genomic_DNA"/>
</dbReference>
<evidence type="ECO:0000256" key="1">
    <source>
        <dbReference type="PROSITE-ProRule" id="PRU00169"/>
    </source>
</evidence>
<dbReference type="PROSITE" id="PS50110">
    <property type="entry name" value="RESPONSE_REGULATORY"/>
    <property type="match status" value="1"/>
</dbReference>
<comment type="caution">
    <text evidence="3">The sequence shown here is derived from an EMBL/GenBank/DDBJ whole genome shotgun (WGS) entry which is preliminary data.</text>
</comment>
<dbReference type="InterPro" id="IPR011006">
    <property type="entry name" value="CheY-like_superfamily"/>
</dbReference>
<organism evidence="3 4">
    <name type="scientific">Niastella populi</name>
    <dbReference type="NCBI Taxonomy" id="550983"/>
    <lineage>
        <taxon>Bacteria</taxon>
        <taxon>Pseudomonadati</taxon>
        <taxon>Bacteroidota</taxon>
        <taxon>Chitinophagia</taxon>
        <taxon>Chitinophagales</taxon>
        <taxon>Chitinophagaceae</taxon>
        <taxon>Niastella</taxon>
    </lineage>
</organism>
<dbReference type="AlphaFoldDB" id="A0A1V9F919"/>
<reference evidence="4" key="1">
    <citation type="submission" date="2016-04" db="EMBL/GenBank/DDBJ databases">
        <authorList>
            <person name="Chen L."/>
            <person name="Zhuang W."/>
            <person name="Wang G."/>
        </authorList>
    </citation>
    <scope>NUCLEOTIDE SEQUENCE [LARGE SCALE GENOMIC DNA]</scope>
    <source>
        <strain evidence="4">208</strain>
    </source>
</reference>
<dbReference type="GO" id="GO:0000160">
    <property type="term" value="P:phosphorelay signal transduction system"/>
    <property type="evidence" value="ECO:0007669"/>
    <property type="project" value="InterPro"/>
</dbReference>
<dbReference type="Pfam" id="PF00072">
    <property type="entry name" value="Response_reg"/>
    <property type="match status" value="1"/>
</dbReference>
<keyword evidence="1" id="KW-0597">Phosphoprotein</keyword>
<sequence>MKRVTILLAEDNLVLGLFVKRVLQQAGYRVWYCMNTAEAWQYYADKNPDLVLLDNNQSATRTNFILASRIRQVNKLVPILFLSGKTYEEEMYANIWPKHTVEPENTNVVSEKKLLEHLNSILSVAAPPAVIAPVFDKNRMKLCSPEDMLILTSFFEDSVHLKEYVPN</sequence>
<evidence type="ECO:0000313" key="4">
    <source>
        <dbReference type="Proteomes" id="UP000192276"/>
    </source>
</evidence>